<name>A0A8S2X1B9_9BILA</name>
<evidence type="ECO:0000313" key="1">
    <source>
        <dbReference type="EMBL" id="CAF4473016.1"/>
    </source>
</evidence>
<organism evidence="2 3">
    <name type="scientific">Rotaria magnacalcarata</name>
    <dbReference type="NCBI Taxonomy" id="392030"/>
    <lineage>
        <taxon>Eukaryota</taxon>
        <taxon>Metazoa</taxon>
        <taxon>Spiralia</taxon>
        <taxon>Gnathifera</taxon>
        <taxon>Rotifera</taxon>
        <taxon>Eurotatoria</taxon>
        <taxon>Bdelloidea</taxon>
        <taxon>Philodinida</taxon>
        <taxon>Philodinidae</taxon>
        <taxon>Rotaria</taxon>
    </lineage>
</organism>
<dbReference type="InterPro" id="IPR013780">
    <property type="entry name" value="Glyco_hydro_b"/>
</dbReference>
<evidence type="ECO:0000313" key="3">
    <source>
        <dbReference type="Proteomes" id="UP000676336"/>
    </source>
</evidence>
<evidence type="ECO:0000313" key="2">
    <source>
        <dbReference type="EMBL" id="CAF4473134.1"/>
    </source>
</evidence>
<dbReference type="Proteomes" id="UP000676336">
    <property type="component" value="Unassembled WGS sequence"/>
</dbReference>
<dbReference type="InterPro" id="IPR011013">
    <property type="entry name" value="Gal_mutarotase_sf_dom"/>
</dbReference>
<dbReference type="Gene3D" id="2.60.40.1180">
    <property type="entry name" value="Golgi alpha-mannosidase II"/>
    <property type="match status" value="1"/>
</dbReference>
<dbReference type="GO" id="GO:0003824">
    <property type="term" value="F:catalytic activity"/>
    <property type="evidence" value="ECO:0007669"/>
    <property type="project" value="InterPro"/>
</dbReference>
<feature type="non-terminal residue" evidence="2">
    <location>
        <position position="1"/>
    </location>
</feature>
<feature type="non-terminal residue" evidence="2">
    <location>
        <position position="66"/>
    </location>
</feature>
<dbReference type="SUPFAM" id="SSF74650">
    <property type="entry name" value="Galactose mutarotase-like"/>
    <property type="match status" value="1"/>
</dbReference>
<dbReference type="GO" id="GO:0030246">
    <property type="term" value="F:carbohydrate binding"/>
    <property type="evidence" value="ECO:0007669"/>
    <property type="project" value="InterPro"/>
</dbReference>
<dbReference type="GO" id="GO:0005975">
    <property type="term" value="P:carbohydrate metabolic process"/>
    <property type="evidence" value="ECO:0007669"/>
    <property type="project" value="InterPro"/>
</dbReference>
<reference evidence="2" key="1">
    <citation type="submission" date="2021-02" db="EMBL/GenBank/DDBJ databases">
        <authorList>
            <person name="Nowell W R."/>
        </authorList>
    </citation>
    <scope>NUCLEOTIDE SEQUENCE</scope>
</reference>
<comment type="caution">
    <text evidence="2">The sequence shown here is derived from an EMBL/GenBank/DDBJ whole genome shotgun (WGS) entry which is preliminary data.</text>
</comment>
<dbReference type="EMBL" id="CAJOBI010074701">
    <property type="protein sequence ID" value="CAF4473134.1"/>
    <property type="molecule type" value="Genomic_DNA"/>
</dbReference>
<dbReference type="AlphaFoldDB" id="A0A8S2X1B9"/>
<protein>
    <submittedName>
        <fullName evidence="2">Uncharacterized protein</fullName>
    </submittedName>
</protein>
<sequence length="66" mass="7359">SKTPPSAPQFLCQLANISECLPIEGQDRFTLILWNPTVHTISHYVRVPVTKDYTVRDPSGHAIVAE</sequence>
<accession>A0A8S2X1B9</accession>
<proteinExistence type="predicted"/>
<dbReference type="EMBL" id="CAJOBI010074661">
    <property type="protein sequence ID" value="CAF4473016.1"/>
    <property type="molecule type" value="Genomic_DNA"/>
</dbReference>
<gene>
    <name evidence="1" type="ORF">SMN809_LOCUS33678</name>
    <name evidence="2" type="ORF">SMN809_LOCUS33683</name>
</gene>